<dbReference type="VEuPathDB" id="FungiDB:VP01_8454g1"/>
<sequence>RKTTFSFQEKCEQHKRILRTGGNTFGSLYIGRVPQHKNYANINVKEAFIITPNPSQYVMRPVGQNGLDSAALYYSVYRSLTSFLRMDGNLDVAYNVGVDWVVAWNQIFVSGK</sequence>
<gene>
    <name evidence="1" type="ORF">VP01_8454g1</name>
</gene>
<dbReference type="STRING" id="27349.A0A0L6U999"/>
<reference evidence="1 2" key="1">
    <citation type="submission" date="2015-08" db="EMBL/GenBank/DDBJ databases">
        <title>Next Generation Sequencing and Analysis of the Genome of Puccinia sorghi L Schw, the Causal Agent of Maize Common Rust.</title>
        <authorList>
            <person name="Rochi L."/>
            <person name="Burguener G."/>
            <person name="Darino M."/>
            <person name="Turjanski A."/>
            <person name="Kreff E."/>
            <person name="Dieguez M.J."/>
            <person name="Sacco F."/>
        </authorList>
    </citation>
    <scope>NUCLEOTIDE SEQUENCE [LARGE SCALE GENOMIC DNA]</scope>
    <source>
        <strain evidence="1 2">RO10H11247</strain>
    </source>
</reference>
<dbReference type="PANTHER" id="PTHR47182">
    <property type="entry name" value="CELL WALL ALPHA-1,3-GLUCAN SYNTHASE AGS1-RELATED"/>
    <property type="match status" value="1"/>
</dbReference>
<evidence type="ECO:0000313" key="2">
    <source>
        <dbReference type="Proteomes" id="UP000037035"/>
    </source>
</evidence>
<dbReference type="AlphaFoldDB" id="A0A0L6U999"/>
<organism evidence="1 2">
    <name type="scientific">Puccinia sorghi</name>
    <dbReference type="NCBI Taxonomy" id="27349"/>
    <lineage>
        <taxon>Eukaryota</taxon>
        <taxon>Fungi</taxon>
        <taxon>Dikarya</taxon>
        <taxon>Basidiomycota</taxon>
        <taxon>Pucciniomycotina</taxon>
        <taxon>Pucciniomycetes</taxon>
        <taxon>Pucciniales</taxon>
        <taxon>Pucciniaceae</taxon>
        <taxon>Puccinia</taxon>
    </lineage>
</organism>
<dbReference type="OrthoDB" id="512920at2759"/>
<feature type="non-terminal residue" evidence="1">
    <location>
        <position position="1"/>
    </location>
</feature>
<dbReference type="GO" id="GO:0070600">
    <property type="term" value="P:fungal-type cell wall (1-&gt;3)-alpha-glucan biosynthetic process"/>
    <property type="evidence" value="ECO:0007669"/>
    <property type="project" value="TreeGrafter"/>
</dbReference>
<accession>A0A0L6U999</accession>
<dbReference type="GO" id="GO:0047657">
    <property type="term" value="F:alpha-1,3-glucan synthase activity"/>
    <property type="evidence" value="ECO:0007669"/>
    <property type="project" value="TreeGrafter"/>
</dbReference>
<proteinExistence type="predicted"/>
<keyword evidence="2" id="KW-1185">Reference proteome</keyword>
<dbReference type="PANTHER" id="PTHR47182:SF2">
    <property type="entry name" value="CELL WALL ALPHA-1,3-GLUCAN SYNTHASE AGS1"/>
    <property type="match status" value="1"/>
</dbReference>
<evidence type="ECO:0000313" key="1">
    <source>
        <dbReference type="EMBL" id="KNZ45134.1"/>
    </source>
</evidence>
<dbReference type="InterPro" id="IPR058655">
    <property type="entry name" value="Mok11-14/Ags1-like"/>
</dbReference>
<name>A0A0L6U999_9BASI</name>
<dbReference type="GO" id="GO:0009277">
    <property type="term" value="C:fungal-type cell wall"/>
    <property type="evidence" value="ECO:0007669"/>
    <property type="project" value="TreeGrafter"/>
</dbReference>
<dbReference type="EMBL" id="LAVV01013998">
    <property type="protein sequence ID" value="KNZ45134.1"/>
    <property type="molecule type" value="Genomic_DNA"/>
</dbReference>
<protein>
    <submittedName>
        <fullName evidence="1">Uncharacterized protein</fullName>
    </submittedName>
</protein>
<comment type="caution">
    <text evidence="1">The sequence shown here is derived from an EMBL/GenBank/DDBJ whole genome shotgun (WGS) entry which is preliminary data.</text>
</comment>
<dbReference type="Proteomes" id="UP000037035">
    <property type="component" value="Unassembled WGS sequence"/>
</dbReference>